<proteinExistence type="predicted"/>
<protein>
    <recommendedName>
        <fullName evidence="2">Protein kinase domain-containing protein</fullName>
    </recommendedName>
</protein>
<dbReference type="GeneID" id="54413779"/>
<feature type="region of interest" description="Disordered" evidence="1">
    <location>
        <begin position="458"/>
        <end position="522"/>
    </location>
</feature>
<feature type="compositionally biased region" description="Basic and acidic residues" evidence="1">
    <location>
        <begin position="494"/>
        <end position="506"/>
    </location>
</feature>
<dbReference type="Proteomes" id="UP000799771">
    <property type="component" value="Unassembled WGS sequence"/>
</dbReference>
<dbReference type="InterPro" id="IPR053083">
    <property type="entry name" value="TF_kinase-domain_protein"/>
</dbReference>
<dbReference type="SUPFAM" id="SSF56112">
    <property type="entry name" value="Protein kinase-like (PK-like)"/>
    <property type="match status" value="1"/>
</dbReference>
<feature type="compositionally biased region" description="Basic and acidic residues" evidence="1">
    <location>
        <begin position="137"/>
        <end position="148"/>
    </location>
</feature>
<name>A0A6A6A7E4_9PLEO</name>
<dbReference type="SMART" id="SM00220">
    <property type="entry name" value="S_TKc"/>
    <property type="match status" value="1"/>
</dbReference>
<reference evidence="3" key="1">
    <citation type="journal article" date="2020" name="Stud. Mycol.">
        <title>101 Dothideomycetes genomes: a test case for predicting lifestyles and emergence of pathogens.</title>
        <authorList>
            <person name="Haridas S."/>
            <person name="Albert R."/>
            <person name="Binder M."/>
            <person name="Bloem J."/>
            <person name="Labutti K."/>
            <person name="Salamov A."/>
            <person name="Andreopoulos B."/>
            <person name="Baker S."/>
            <person name="Barry K."/>
            <person name="Bills G."/>
            <person name="Bluhm B."/>
            <person name="Cannon C."/>
            <person name="Castanera R."/>
            <person name="Culley D."/>
            <person name="Daum C."/>
            <person name="Ezra D."/>
            <person name="Gonzalez J."/>
            <person name="Henrissat B."/>
            <person name="Kuo A."/>
            <person name="Liang C."/>
            <person name="Lipzen A."/>
            <person name="Lutzoni F."/>
            <person name="Magnuson J."/>
            <person name="Mondo S."/>
            <person name="Nolan M."/>
            <person name="Ohm R."/>
            <person name="Pangilinan J."/>
            <person name="Park H.-J."/>
            <person name="Ramirez L."/>
            <person name="Alfaro M."/>
            <person name="Sun H."/>
            <person name="Tritt A."/>
            <person name="Yoshinaga Y."/>
            <person name="Zwiers L.-H."/>
            <person name="Turgeon B."/>
            <person name="Goodwin S."/>
            <person name="Spatafora J."/>
            <person name="Crous P."/>
            <person name="Grigoriev I."/>
        </authorList>
    </citation>
    <scope>NUCLEOTIDE SEQUENCE</scope>
    <source>
        <strain evidence="3">CBS 119687</strain>
    </source>
</reference>
<evidence type="ECO:0000259" key="2">
    <source>
        <dbReference type="PROSITE" id="PS50011"/>
    </source>
</evidence>
<dbReference type="OrthoDB" id="3673723at2759"/>
<dbReference type="PANTHER" id="PTHR44305">
    <property type="entry name" value="SI:DKEY-192D15.2-RELATED"/>
    <property type="match status" value="1"/>
</dbReference>
<sequence length="625" mass="70998">MGPPYQTDYLYFRHDAAQFIALNRPQWTREQINHTVSTLWAGSQTVKDHYQNSKTSNPGPGLPVPTPIPVDQYSKNDVEIAKATGQLAGFAGSIIGIHVDELPYSFWPPLPYDDAPELAAFNTATLENLDVDTGLSDEQKKARDERRASWLHTKPNMSRDGDETRWHGAKFIGAGGYGCVGLWVERDDRNNVVDRMAVKETRNHSARHWRDPKNWRGRLPQEVQIHRLVEERRAVDSDKFRHLIRYRGHRLLMSKRKYRIYLDFCSGSDLKCAMVGHSNTWAFKFGEGLGLPFLPEAFIWSVVKALATACLVLQNGTIALEPVRDWKPITHLDIQLANVLLHCKKRRASSIGGDLPTAKEAKTSQEKRERERDGQVQEDADLPVVPILSDFGLSFYSPTQGNCPLPDNPEDYLLEQDHARYPPEHQHQVTPFVPLSEKTDVWGIGHVIWKLIVHSSDSMGPFREDMEPGLDEDEGEDRDPVELEQQETNQQQQHQHDLETSEERKPQCPHCAAQSERQMRNARNGRVEPIPLTALSYKGCVLNQQPNTADTVLNGSWFPASNNYTDVLKDMVRRCLSWKVDDRPTLRDLLTKANVALDEVPYQGQDLGLHVPNDTELLPEQLSAT</sequence>
<dbReference type="InterPro" id="IPR011009">
    <property type="entry name" value="Kinase-like_dom_sf"/>
</dbReference>
<evidence type="ECO:0000313" key="4">
    <source>
        <dbReference type="Proteomes" id="UP000799771"/>
    </source>
</evidence>
<feature type="compositionally biased region" description="Basic and acidic residues" evidence="1">
    <location>
        <begin position="357"/>
        <end position="375"/>
    </location>
</feature>
<dbReference type="GO" id="GO:0004672">
    <property type="term" value="F:protein kinase activity"/>
    <property type="evidence" value="ECO:0007669"/>
    <property type="project" value="InterPro"/>
</dbReference>
<keyword evidence="4" id="KW-1185">Reference proteome</keyword>
<dbReference type="InterPro" id="IPR000719">
    <property type="entry name" value="Prot_kinase_dom"/>
</dbReference>
<accession>A0A6A6A7E4</accession>
<dbReference type="Gene3D" id="1.10.510.10">
    <property type="entry name" value="Transferase(Phosphotransferase) domain 1"/>
    <property type="match status" value="1"/>
</dbReference>
<dbReference type="GO" id="GO:0005524">
    <property type="term" value="F:ATP binding"/>
    <property type="evidence" value="ECO:0007669"/>
    <property type="project" value="InterPro"/>
</dbReference>
<evidence type="ECO:0000313" key="3">
    <source>
        <dbReference type="EMBL" id="KAF2126727.1"/>
    </source>
</evidence>
<gene>
    <name evidence="3" type="ORF">P153DRAFT_68753</name>
</gene>
<feature type="region of interest" description="Disordered" evidence="1">
    <location>
        <begin position="136"/>
        <end position="162"/>
    </location>
</feature>
<evidence type="ECO:0000256" key="1">
    <source>
        <dbReference type="SAM" id="MobiDB-lite"/>
    </source>
</evidence>
<dbReference type="AlphaFoldDB" id="A0A6A6A7E4"/>
<feature type="compositionally biased region" description="Acidic residues" evidence="1">
    <location>
        <begin position="467"/>
        <end position="485"/>
    </location>
</feature>
<dbReference type="EMBL" id="ML977512">
    <property type="protein sequence ID" value="KAF2126727.1"/>
    <property type="molecule type" value="Genomic_DNA"/>
</dbReference>
<feature type="region of interest" description="Disordered" evidence="1">
    <location>
        <begin position="352"/>
        <end position="379"/>
    </location>
</feature>
<dbReference type="PROSITE" id="PS50011">
    <property type="entry name" value="PROTEIN_KINASE_DOM"/>
    <property type="match status" value="1"/>
</dbReference>
<dbReference type="RefSeq" id="XP_033521119.1">
    <property type="nucleotide sequence ID" value="XM_033673347.1"/>
</dbReference>
<organism evidence="3 4">
    <name type="scientific">Dothidotthia symphoricarpi CBS 119687</name>
    <dbReference type="NCBI Taxonomy" id="1392245"/>
    <lineage>
        <taxon>Eukaryota</taxon>
        <taxon>Fungi</taxon>
        <taxon>Dikarya</taxon>
        <taxon>Ascomycota</taxon>
        <taxon>Pezizomycotina</taxon>
        <taxon>Dothideomycetes</taxon>
        <taxon>Pleosporomycetidae</taxon>
        <taxon>Pleosporales</taxon>
        <taxon>Dothidotthiaceae</taxon>
        <taxon>Dothidotthia</taxon>
    </lineage>
</organism>
<feature type="domain" description="Protein kinase" evidence="2">
    <location>
        <begin position="166"/>
        <end position="597"/>
    </location>
</feature>